<feature type="non-terminal residue" evidence="2">
    <location>
        <position position="1"/>
    </location>
</feature>
<protein>
    <recommendedName>
        <fullName evidence="1">NFACT protein C-terminal domain-containing protein</fullName>
    </recommendedName>
</protein>
<evidence type="ECO:0000313" key="3">
    <source>
        <dbReference type="Proteomes" id="UP000001058"/>
    </source>
</evidence>
<feature type="non-terminal residue" evidence="2">
    <location>
        <position position="115"/>
    </location>
</feature>
<accession>D8UIY8</accession>
<dbReference type="PANTHER" id="PTHR15239:SF6">
    <property type="entry name" value="RIBOSOME QUALITY CONTROL COMPLEX SUBUNIT NEMF"/>
    <property type="match status" value="1"/>
</dbReference>
<evidence type="ECO:0000313" key="2">
    <source>
        <dbReference type="EMBL" id="EFJ40300.1"/>
    </source>
</evidence>
<dbReference type="GO" id="GO:1990116">
    <property type="term" value="P:ribosome-associated ubiquitin-dependent protein catabolic process"/>
    <property type="evidence" value="ECO:0007669"/>
    <property type="project" value="TreeGrafter"/>
</dbReference>
<feature type="domain" description="NFACT protein C-terminal" evidence="1">
    <location>
        <begin position="7"/>
        <end position="98"/>
    </location>
</feature>
<keyword evidence="3" id="KW-1185">Reference proteome</keyword>
<dbReference type="InParanoid" id="D8UIY8"/>
<dbReference type="GeneID" id="9628079"/>
<dbReference type="GO" id="GO:0000049">
    <property type="term" value="F:tRNA binding"/>
    <property type="evidence" value="ECO:0007669"/>
    <property type="project" value="TreeGrafter"/>
</dbReference>
<sequence length="115" mass="12554">LADEDAARLSVLDSLTGIPRPEDVLLFAVPVCGPYNAIQSYKYKVKVTPGTVKKGKAARQALELLTRGSEVPPREREVLRALPEMEAITALVGPGVKLSMPGLQKLKMDEKKTRK</sequence>
<organism evidence="3">
    <name type="scientific">Volvox carteri f. nagariensis</name>
    <dbReference type="NCBI Taxonomy" id="3068"/>
    <lineage>
        <taxon>Eukaryota</taxon>
        <taxon>Viridiplantae</taxon>
        <taxon>Chlorophyta</taxon>
        <taxon>core chlorophytes</taxon>
        <taxon>Chlorophyceae</taxon>
        <taxon>CS clade</taxon>
        <taxon>Chlamydomonadales</taxon>
        <taxon>Volvocaceae</taxon>
        <taxon>Volvox</taxon>
    </lineage>
</organism>
<dbReference type="InterPro" id="IPR021846">
    <property type="entry name" value="NFACT-C"/>
</dbReference>
<reference evidence="2 3" key="1">
    <citation type="journal article" date="2010" name="Science">
        <title>Genomic analysis of organismal complexity in the multicellular green alga Volvox carteri.</title>
        <authorList>
            <person name="Prochnik S.E."/>
            <person name="Umen J."/>
            <person name="Nedelcu A.M."/>
            <person name="Hallmann A."/>
            <person name="Miller S.M."/>
            <person name="Nishii I."/>
            <person name="Ferris P."/>
            <person name="Kuo A."/>
            <person name="Mitros T."/>
            <person name="Fritz-Laylin L.K."/>
            <person name="Hellsten U."/>
            <person name="Chapman J."/>
            <person name="Simakov O."/>
            <person name="Rensing S.A."/>
            <person name="Terry A."/>
            <person name="Pangilinan J."/>
            <person name="Kapitonov V."/>
            <person name="Jurka J."/>
            <person name="Salamov A."/>
            <person name="Shapiro H."/>
            <person name="Schmutz J."/>
            <person name="Grimwood J."/>
            <person name="Lindquist E."/>
            <person name="Lucas S."/>
            <person name="Grigoriev I.V."/>
            <person name="Schmitt R."/>
            <person name="Kirk D."/>
            <person name="Rokhsar D.S."/>
        </authorList>
    </citation>
    <scope>NUCLEOTIDE SEQUENCE [LARGE SCALE GENOMIC DNA]</scope>
    <source>
        <strain evidence="3">f. Nagariensis / Eve</strain>
    </source>
</reference>
<dbReference type="KEGG" id="vcn:VOLCADRAFT_48102"/>
<dbReference type="Proteomes" id="UP000001058">
    <property type="component" value="Unassembled WGS sequence"/>
</dbReference>
<dbReference type="GO" id="GO:0072344">
    <property type="term" value="P:rescue of stalled ribosome"/>
    <property type="evidence" value="ECO:0007669"/>
    <property type="project" value="TreeGrafter"/>
</dbReference>
<dbReference type="EMBL" id="GL378420">
    <property type="protein sequence ID" value="EFJ40300.1"/>
    <property type="molecule type" value="Genomic_DNA"/>
</dbReference>
<dbReference type="Pfam" id="PF11923">
    <property type="entry name" value="NFACT-C"/>
    <property type="match status" value="1"/>
</dbReference>
<dbReference type="GO" id="GO:1990112">
    <property type="term" value="C:RQC complex"/>
    <property type="evidence" value="ECO:0007669"/>
    <property type="project" value="TreeGrafter"/>
</dbReference>
<gene>
    <name evidence="2" type="ORF">VOLCADRAFT_48102</name>
</gene>
<dbReference type="OrthoDB" id="567586at2759"/>
<proteinExistence type="predicted"/>
<dbReference type="GO" id="GO:0043023">
    <property type="term" value="F:ribosomal large subunit binding"/>
    <property type="evidence" value="ECO:0007669"/>
    <property type="project" value="TreeGrafter"/>
</dbReference>
<dbReference type="InterPro" id="IPR051608">
    <property type="entry name" value="RQC_Subunit_NEMF"/>
</dbReference>
<dbReference type="STRING" id="3068.D8UIY8"/>
<dbReference type="AlphaFoldDB" id="D8UIY8"/>
<evidence type="ECO:0000259" key="1">
    <source>
        <dbReference type="Pfam" id="PF11923"/>
    </source>
</evidence>
<dbReference type="eggNOG" id="KOG2030">
    <property type="taxonomic scope" value="Eukaryota"/>
</dbReference>
<dbReference type="PANTHER" id="PTHR15239">
    <property type="entry name" value="NUCLEAR EXPORT MEDIATOR FACTOR NEMF"/>
    <property type="match status" value="1"/>
</dbReference>
<name>D8UIY8_VOLCA</name>
<dbReference type="RefSeq" id="XP_002958634.1">
    <property type="nucleotide sequence ID" value="XM_002958588.1"/>
</dbReference>